<dbReference type="PANTHER" id="PTHR43540">
    <property type="entry name" value="PEROXYUREIDOACRYLATE/UREIDOACRYLATE AMIDOHYDROLASE-RELATED"/>
    <property type="match status" value="1"/>
</dbReference>
<dbReference type="NCBIfam" id="NF008517">
    <property type="entry name" value="PRK11440.1"/>
    <property type="match status" value="1"/>
</dbReference>
<dbReference type="GO" id="GO:0016787">
    <property type="term" value="F:hydrolase activity"/>
    <property type="evidence" value="ECO:0007669"/>
    <property type="project" value="UniProtKB-KW"/>
</dbReference>
<dbReference type="PANTHER" id="PTHR43540:SF7">
    <property type="entry name" value="ISOCHORISMATASE FAMILY PROTEIN YECD"/>
    <property type="match status" value="1"/>
</dbReference>
<dbReference type="InterPro" id="IPR000868">
    <property type="entry name" value="Isochorismatase-like_dom"/>
</dbReference>
<dbReference type="RefSeq" id="WP_036688884.1">
    <property type="nucleotide sequence ID" value="NZ_MKQP01000020.1"/>
</dbReference>
<protein>
    <submittedName>
        <fullName evidence="3">Hydrolase</fullName>
    </submittedName>
</protein>
<reference evidence="3 4" key="1">
    <citation type="submission" date="2016-10" db="EMBL/GenBank/DDBJ databases">
        <title>Paenibacillus species isolates.</title>
        <authorList>
            <person name="Beno S.M."/>
        </authorList>
    </citation>
    <scope>NUCLEOTIDE SEQUENCE [LARGE SCALE GENOMIC DNA]</scope>
    <source>
        <strain evidence="3 4">FSL H7-0604</strain>
    </source>
</reference>
<dbReference type="AlphaFoldDB" id="A0A1R0XA47"/>
<dbReference type="EMBL" id="MKQP01000020">
    <property type="protein sequence ID" value="OMD31679.1"/>
    <property type="molecule type" value="Genomic_DNA"/>
</dbReference>
<dbReference type="Gene3D" id="3.40.50.850">
    <property type="entry name" value="Isochorismatase-like"/>
    <property type="match status" value="1"/>
</dbReference>
<evidence type="ECO:0000256" key="1">
    <source>
        <dbReference type="ARBA" id="ARBA00006336"/>
    </source>
</evidence>
<comment type="similarity">
    <text evidence="1">Belongs to the isochorismatase family.</text>
</comment>
<gene>
    <name evidence="3" type="ORF">BJP51_17790</name>
</gene>
<dbReference type="Pfam" id="PF00857">
    <property type="entry name" value="Isochorismatase"/>
    <property type="match status" value="1"/>
</dbReference>
<dbReference type="InterPro" id="IPR036380">
    <property type="entry name" value="Isochorismatase-like_sf"/>
</dbReference>
<evidence type="ECO:0000256" key="2">
    <source>
        <dbReference type="ARBA" id="ARBA00022801"/>
    </source>
</evidence>
<sequence>MEELTSLVSESIEASKTALVVIDLQQGIVLSPKQGPHTSAQVVENACKLAQSFTEKGGFVVLVRVSWLDGQDMLKPKTDLQMNSVTYPEGWDNIVPELANIKNAHLITKRQWGAFFGTDLDLQLRRRGIDTIVLCGISTSIGVDTTAREAYQLGYHQVFVEDAMTAMVKEEHDYVCKTIFPRIGKIRSSDEVISMLK</sequence>
<dbReference type="InterPro" id="IPR050272">
    <property type="entry name" value="Isochorismatase-like_hydrls"/>
</dbReference>
<comment type="caution">
    <text evidence="3">The sequence shown here is derived from an EMBL/GenBank/DDBJ whole genome shotgun (WGS) entry which is preliminary data.</text>
</comment>
<organism evidence="3 4">
    <name type="scientific">Paenibacillus odorifer</name>
    <dbReference type="NCBI Taxonomy" id="189426"/>
    <lineage>
        <taxon>Bacteria</taxon>
        <taxon>Bacillati</taxon>
        <taxon>Bacillota</taxon>
        <taxon>Bacilli</taxon>
        <taxon>Bacillales</taxon>
        <taxon>Paenibacillaceae</taxon>
        <taxon>Paenibacillus</taxon>
    </lineage>
</organism>
<keyword evidence="2 3" id="KW-0378">Hydrolase</keyword>
<proteinExistence type="inferred from homology"/>
<dbReference type="Proteomes" id="UP000187465">
    <property type="component" value="Unassembled WGS sequence"/>
</dbReference>
<dbReference type="CDD" id="cd00431">
    <property type="entry name" value="cysteine_hydrolases"/>
    <property type="match status" value="1"/>
</dbReference>
<dbReference type="SUPFAM" id="SSF52499">
    <property type="entry name" value="Isochorismatase-like hydrolases"/>
    <property type="match status" value="1"/>
</dbReference>
<accession>A0A1R0XA47</accession>
<name>A0A1R0XA47_9BACL</name>
<evidence type="ECO:0000313" key="4">
    <source>
        <dbReference type="Proteomes" id="UP000187465"/>
    </source>
</evidence>
<evidence type="ECO:0000313" key="3">
    <source>
        <dbReference type="EMBL" id="OMD31679.1"/>
    </source>
</evidence>